<keyword evidence="4" id="KW-1185">Reference proteome</keyword>
<dbReference type="SMART" id="SM00028">
    <property type="entry name" value="TPR"/>
    <property type="match status" value="3"/>
</dbReference>
<dbReference type="PANTHER" id="PTHR10098">
    <property type="entry name" value="RAPSYN-RELATED"/>
    <property type="match status" value="1"/>
</dbReference>
<dbReference type="SUPFAM" id="SSF48452">
    <property type="entry name" value="TPR-like"/>
    <property type="match status" value="1"/>
</dbReference>
<proteinExistence type="predicted"/>
<keyword evidence="1" id="KW-0802">TPR repeat</keyword>
<accession>A0ABW1ZMX0</accession>
<comment type="caution">
    <text evidence="3">The sequence shown here is derived from an EMBL/GenBank/DDBJ whole genome shotgun (WGS) entry which is preliminary data.</text>
</comment>
<dbReference type="InterPro" id="IPR011990">
    <property type="entry name" value="TPR-like_helical_dom_sf"/>
</dbReference>
<dbReference type="PROSITE" id="PS50005">
    <property type="entry name" value="TPR"/>
    <property type="match status" value="1"/>
</dbReference>
<evidence type="ECO:0000256" key="2">
    <source>
        <dbReference type="SAM" id="MobiDB-lite"/>
    </source>
</evidence>
<organism evidence="3 4">
    <name type="scientific">Deinococcus multiflagellatus</name>
    <dbReference type="NCBI Taxonomy" id="1656887"/>
    <lineage>
        <taxon>Bacteria</taxon>
        <taxon>Thermotogati</taxon>
        <taxon>Deinococcota</taxon>
        <taxon>Deinococci</taxon>
        <taxon>Deinococcales</taxon>
        <taxon>Deinococcaceae</taxon>
        <taxon>Deinococcus</taxon>
    </lineage>
</organism>
<dbReference type="Proteomes" id="UP001596317">
    <property type="component" value="Unassembled WGS sequence"/>
</dbReference>
<dbReference type="Pfam" id="PF13424">
    <property type="entry name" value="TPR_12"/>
    <property type="match status" value="1"/>
</dbReference>
<evidence type="ECO:0000313" key="3">
    <source>
        <dbReference type="EMBL" id="MFC6662274.1"/>
    </source>
</evidence>
<evidence type="ECO:0000256" key="1">
    <source>
        <dbReference type="PROSITE-ProRule" id="PRU00339"/>
    </source>
</evidence>
<dbReference type="Gene3D" id="1.25.40.10">
    <property type="entry name" value="Tetratricopeptide repeat domain"/>
    <property type="match status" value="1"/>
</dbReference>
<feature type="repeat" description="TPR" evidence="1">
    <location>
        <begin position="101"/>
        <end position="134"/>
    </location>
</feature>
<reference evidence="4" key="1">
    <citation type="journal article" date="2019" name="Int. J. Syst. Evol. Microbiol.">
        <title>The Global Catalogue of Microorganisms (GCM) 10K type strain sequencing project: providing services to taxonomists for standard genome sequencing and annotation.</title>
        <authorList>
            <consortium name="The Broad Institute Genomics Platform"/>
            <consortium name="The Broad Institute Genome Sequencing Center for Infectious Disease"/>
            <person name="Wu L."/>
            <person name="Ma J."/>
        </authorList>
    </citation>
    <scope>NUCLEOTIDE SEQUENCE [LARGE SCALE GENOMIC DNA]</scope>
    <source>
        <strain evidence="4">CCUG 63830</strain>
    </source>
</reference>
<feature type="region of interest" description="Disordered" evidence="2">
    <location>
        <begin position="1"/>
        <end position="21"/>
    </location>
</feature>
<name>A0ABW1ZMX0_9DEIO</name>
<gene>
    <name evidence="3" type="ORF">ACFP90_19565</name>
</gene>
<dbReference type="RefSeq" id="WP_380058027.1">
    <property type="nucleotide sequence ID" value="NZ_JBHSWB010000001.1"/>
</dbReference>
<evidence type="ECO:0000313" key="4">
    <source>
        <dbReference type="Proteomes" id="UP001596317"/>
    </source>
</evidence>
<sequence>MPPRSRARAPSTPAVTPAPGPLHTLLQRAEALSFSDTAQAEALLGRALELARAQGDPHGEGLALVILSSVYFYNSRYPEAIAANEQARALARTHQLPLIETRALSGLGINARVMGEFGQAMEHYQEALRLAQLGGDQENQMRILINIGVLRMNIGEYDLALEAQERARELAAGLGHRVGHSIATVNTVVSFTTWAATTRR</sequence>
<protein>
    <submittedName>
        <fullName evidence="3">Tetratricopeptide repeat protein</fullName>
    </submittedName>
</protein>
<dbReference type="EMBL" id="JBHSWB010000001">
    <property type="protein sequence ID" value="MFC6662274.1"/>
    <property type="molecule type" value="Genomic_DNA"/>
</dbReference>
<dbReference type="InterPro" id="IPR019734">
    <property type="entry name" value="TPR_rpt"/>
</dbReference>